<gene>
    <name evidence="3" type="ORF">JJB74_28895</name>
</gene>
<evidence type="ECO:0000313" key="3">
    <source>
        <dbReference type="EMBL" id="MBK4738652.1"/>
    </source>
</evidence>
<dbReference type="AlphaFoldDB" id="A0A934SZM2"/>
<organism evidence="3 4">
    <name type="scientific">Noviherbaspirillum pedocola</name>
    <dbReference type="NCBI Taxonomy" id="2801341"/>
    <lineage>
        <taxon>Bacteria</taxon>
        <taxon>Pseudomonadati</taxon>
        <taxon>Pseudomonadota</taxon>
        <taxon>Betaproteobacteria</taxon>
        <taxon>Burkholderiales</taxon>
        <taxon>Oxalobacteraceae</taxon>
        <taxon>Noviherbaspirillum</taxon>
    </lineage>
</organism>
<comment type="caution">
    <text evidence="3">The sequence shown here is derived from an EMBL/GenBank/DDBJ whole genome shotgun (WGS) entry which is preliminary data.</text>
</comment>
<dbReference type="InterPro" id="IPR036388">
    <property type="entry name" value="WH-like_DNA-bd_sf"/>
</dbReference>
<evidence type="ECO:0000256" key="1">
    <source>
        <dbReference type="ARBA" id="ARBA00038283"/>
    </source>
</evidence>
<dbReference type="Pfam" id="PF21205">
    <property type="entry name" value="Rep3_C"/>
    <property type="match status" value="1"/>
</dbReference>
<dbReference type="Pfam" id="PF01051">
    <property type="entry name" value="Rep3_N"/>
    <property type="match status" value="1"/>
</dbReference>
<dbReference type="EMBL" id="JAEPBG010000024">
    <property type="protein sequence ID" value="MBK4738652.1"/>
    <property type="molecule type" value="Genomic_DNA"/>
</dbReference>
<proteinExistence type="inferred from homology"/>
<dbReference type="RefSeq" id="WP_200598021.1">
    <property type="nucleotide sequence ID" value="NZ_JAEPBG010000024.1"/>
</dbReference>
<dbReference type="Gene3D" id="1.10.10.10">
    <property type="entry name" value="Winged helix-like DNA-binding domain superfamily/Winged helix DNA-binding domain"/>
    <property type="match status" value="1"/>
</dbReference>
<dbReference type="InterPro" id="IPR036390">
    <property type="entry name" value="WH_DNA-bd_sf"/>
</dbReference>
<dbReference type="Proteomes" id="UP000622890">
    <property type="component" value="Unassembled WGS sequence"/>
</dbReference>
<evidence type="ECO:0000313" key="4">
    <source>
        <dbReference type="Proteomes" id="UP000622890"/>
    </source>
</evidence>
<keyword evidence="4" id="KW-1185">Reference proteome</keyword>
<dbReference type="GO" id="GO:0003887">
    <property type="term" value="F:DNA-directed DNA polymerase activity"/>
    <property type="evidence" value="ECO:0007669"/>
    <property type="project" value="InterPro"/>
</dbReference>
<dbReference type="InterPro" id="IPR000525">
    <property type="entry name" value="Initiator_Rep_WH1"/>
</dbReference>
<name>A0A934SZM2_9BURK</name>
<dbReference type="GO" id="GO:0006270">
    <property type="term" value="P:DNA replication initiation"/>
    <property type="evidence" value="ECO:0007669"/>
    <property type="project" value="InterPro"/>
</dbReference>
<comment type="similarity">
    <text evidence="1">Belongs to the initiator RepB protein family.</text>
</comment>
<dbReference type="SUPFAM" id="SSF46785">
    <property type="entry name" value="Winged helix' DNA-binding domain"/>
    <property type="match status" value="1"/>
</dbReference>
<evidence type="ECO:0000259" key="2">
    <source>
        <dbReference type="Pfam" id="PF01051"/>
    </source>
</evidence>
<sequence length="472" mass="52549">MILSGNTISMKMARLKKANMAETINLSEQDRNKAGDLQEFRKSNDAVGLRIKAGRFTFVSRKLLNIFIYHAQKAGAPGRNAPAGEPGAKGYFWIPMADVVAGFNYSGNNTELIKRTAQEMQSVKVLQTTTKSWTDEVMVSGIKIWNSGGMGNKNGEVWLGYAFSPTFQDIVLKPDNNFTKYSLHYQSILSGSQALALYEVCRRYATSPSKVTYRQTPEFWFHVLTGTPIEGADPVPEYKYFKRDVLKPVIAEINSATDIEVELVEFRAGRRVEGLQFKVNLKAQGALEFIPDIEPGPLVNMQVVERIMRLGIPQEEATDIYARHGEQAVLSHLDLVEKRQNMKTGAVLNSPAAYFKVALANGYASNPHIAQPAAAVGDLDAAPSRKDLVAQYVAVRSEQAMSYLAELSEEERKGLVDRFIDQAGKTIKGYYRKKGLEMKVVRTALGQWLANEIWGDVQDRDVIAFHDKGTLP</sequence>
<protein>
    <submittedName>
        <fullName evidence="3">Replication initiation protein</fullName>
    </submittedName>
</protein>
<reference evidence="3" key="1">
    <citation type="submission" date="2021-01" db="EMBL/GenBank/DDBJ databases">
        <title>Genome sequence of strain Noviherbaspirillum sp. DKR-6.</title>
        <authorList>
            <person name="Chaudhary D.K."/>
        </authorList>
    </citation>
    <scope>NUCLEOTIDE SEQUENCE</scope>
    <source>
        <strain evidence="3">DKR-6</strain>
    </source>
</reference>
<accession>A0A934SZM2</accession>
<feature type="domain" description="Initiator Rep protein WH1" evidence="2">
    <location>
        <begin position="41"/>
        <end position="201"/>
    </location>
</feature>